<feature type="transmembrane region" description="Helical" evidence="2">
    <location>
        <begin position="193"/>
        <end position="215"/>
    </location>
</feature>
<feature type="domain" description="Acyltransferase 3" evidence="3">
    <location>
        <begin position="25"/>
        <end position="371"/>
    </location>
</feature>
<feature type="transmembrane region" description="Helical" evidence="2">
    <location>
        <begin position="164"/>
        <end position="181"/>
    </location>
</feature>
<protein>
    <submittedName>
        <fullName evidence="4">Acyltransferase 3</fullName>
    </submittedName>
</protein>
<accession>D3QAB9</accession>
<evidence type="ECO:0000313" key="5">
    <source>
        <dbReference type="Proteomes" id="UP000000844"/>
    </source>
</evidence>
<dbReference type="GO" id="GO:0000271">
    <property type="term" value="P:polysaccharide biosynthetic process"/>
    <property type="evidence" value="ECO:0007669"/>
    <property type="project" value="TreeGrafter"/>
</dbReference>
<feature type="transmembrane region" description="Helical" evidence="2">
    <location>
        <begin position="313"/>
        <end position="330"/>
    </location>
</feature>
<dbReference type="RefSeq" id="WP_013018273.1">
    <property type="nucleotide sequence ID" value="NC_013947.1"/>
</dbReference>
<dbReference type="Proteomes" id="UP000000844">
    <property type="component" value="Chromosome"/>
</dbReference>
<evidence type="ECO:0000256" key="2">
    <source>
        <dbReference type="SAM" id="Phobius"/>
    </source>
</evidence>
<gene>
    <name evidence="4" type="ordered locus">Snas_3031</name>
</gene>
<proteinExistence type="predicted"/>
<feature type="compositionally biased region" description="Polar residues" evidence="1">
    <location>
        <begin position="429"/>
        <end position="438"/>
    </location>
</feature>
<dbReference type="Pfam" id="PF01757">
    <property type="entry name" value="Acyl_transf_3"/>
    <property type="match status" value="1"/>
</dbReference>
<dbReference type="AlphaFoldDB" id="D3QAB9"/>
<evidence type="ECO:0000256" key="1">
    <source>
        <dbReference type="SAM" id="MobiDB-lite"/>
    </source>
</evidence>
<dbReference type="EMBL" id="CP001778">
    <property type="protein sequence ID" value="ADD42702.1"/>
    <property type="molecule type" value="Genomic_DNA"/>
</dbReference>
<keyword evidence="2" id="KW-1133">Transmembrane helix</keyword>
<keyword evidence="5" id="KW-1185">Reference proteome</keyword>
<dbReference type="OrthoDB" id="5242306at2"/>
<dbReference type="GO" id="GO:0016747">
    <property type="term" value="F:acyltransferase activity, transferring groups other than amino-acyl groups"/>
    <property type="evidence" value="ECO:0007669"/>
    <property type="project" value="InterPro"/>
</dbReference>
<feature type="region of interest" description="Disordered" evidence="1">
    <location>
        <begin position="397"/>
        <end position="438"/>
    </location>
</feature>
<keyword evidence="2" id="KW-0472">Membrane</keyword>
<dbReference type="HOGENOM" id="CLU_005679_1_3_11"/>
<feature type="transmembrane region" description="Helical" evidence="2">
    <location>
        <begin position="106"/>
        <end position="124"/>
    </location>
</feature>
<organism evidence="4 5">
    <name type="scientific">Stackebrandtia nassauensis (strain DSM 44728 / CIP 108903 / NRRL B-16338 / NBRC 102104 / LLR-40K-21)</name>
    <dbReference type="NCBI Taxonomy" id="446470"/>
    <lineage>
        <taxon>Bacteria</taxon>
        <taxon>Bacillati</taxon>
        <taxon>Actinomycetota</taxon>
        <taxon>Actinomycetes</taxon>
        <taxon>Glycomycetales</taxon>
        <taxon>Glycomycetaceae</taxon>
        <taxon>Stackebrandtia</taxon>
    </lineage>
</organism>
<keyword evidence="4" id="KW-0012">Acyltransferase</keyword>
<dbReference type="PANTHER" id="PTHR23028">
    <property type="entry name" value="ACETYLTRANSFERASE"/>
    <property type="match status" value="1"/>
</dbReference>
<name>D3QAB9_STANL</name>
<sequence length="438" mass="48542">MKTIRPGAVDDAGGSVATSQRLEVHGYRALAAVSVMTFHAYQNNWRAPDWKWPLEGTIWHEVMLATDLCVDLFFVLSGLLLGLQYAKSCLGEAAPRSGRALLLRRATRLIPLYYIVVCTVWAITNPDLPGNWRDLVLHLTFTHVYSQEYIFYTDGPAWSLANEMHYYLLLALLGALAQKCCQRLRTRGAKLTLLIGGTLTLIGASVVYKLAAAYVYHVPADHWPTWFGPLAKLDVFAVGLLISIFYAAGLRFRHGLTQILVLLSGMAILAAGLYLRPAQGVEPLLHPAFAAGCGLLIASTAMGTTIRPRWLKWRPLVSVSMASYSLYLWHEPIMRYLRYIGALPDHRHPLAFPITAIMVFCAAVPVAIISYKLIEMTGQKLMAAFDSRGRPRDYYADALAESPSPSPSLPTQRAPAAGRHTRRFGPDRVTSSNFVDKT</sequence>
<feature type="transmembrane region" description="Helical" evidence="2">
    <location>
        <begin position="288"/>
        <end position="306"/>
    </location>
</feature>
<dbReference type="KEGG" id="sna:Snas_3031"/>
<feature type="transmembrane region" description="Helical" evidence="2">
    <location>
        <begin position="235"/>
        <end position="252"/>
    </location>
</feature>
<dbReference type="InterPro" id="IPR050879">
    <property type="entry name" value="Acyltransferase_3"/>
</dbReference>
<feature type="transmembrane region" description="Helical" evidence="2">
    <location>
        <begin position="259"/>
        <end position="276"/>
    </location>
</feature>
<dbReference type="PANTHER" id="PTHR23028:SF53">
    <property type="entry name" value="ACYL_TRANSF_3 DOMAIN-CONTAINING PROTEIN"/>
    <property type="match status" value="1"/>
</dbReference>
<keyword evidence="4" id="KW-0808">Transferase</keyword>
<feature type="transmembrane region" description="Helical" evidence="2">
    <location>
        <begin position="350"/>
        <end position="374"/>
    </location>
</feature>
<evidence type="ECO:0000259" key="3">
    <source>
        <dbReference type="Pfam" id="PF01757"/>
    </source>
</evidence>
<dbReference type="STRING" id="446470.Snas_3031"/>
<evidence type="ECO:0000313" key="4">
    <source>
        <dbReference type="EMBL" id="ADD42702.1"/>
    </source>
</evidence>
<dbReference type="InterPro" id="IPR002656">
    <property type="entry name" value="Acyl_transf_3_dom"/>
</dbReference>
<keyword evidence="2" id="KW-0812">Transmembrane</keyword>
<dbReference type="GO" id="GO:0016020">
    <property type="term" value="C:membrane"/>
    <property type="evidence" value="ECO:0007669"/>
    <property type="project" value="TreeGrafter"/>
</dbReference>
<reference evidence="4 5" key="1">
    <citation type="journal article" date="2009" name="Stand. Genomic Sci.">
        <title>Complete genome sequence of Stackebrandtia nassauensis type strain (LLR-40K-21).</title>
        <authorList>
            <person name="Munk C."/>
            <person name="Lapidus A."/>
            <person name="Copeland A."/>
            <person name="Jando M."/>
            <person name="Mayilraj S."/>
            <person name="Glavina Del Rio T."/>
            <person name="Nolan M."/>
            <person name="Chen F."/>
            <person name="Lucas S."/>
            <person name="Tice H."/>
            <person name="Cheng J.F."/>
            <person name="Han C."/>
            <person name="Detter J.C."/>
            <person name="Bruce D."/>
            <person name="Goodwin L."/>
            <person name="Chain P."/>
            <person name="Pitluck S."/>
            <person name="Goker M."/>
            <person name="Ovchinikova G."/>
            <person name="Pati A."/>
            <person name="Ivanova N."/>
            <person name="Mavromatis K."/>
            <person name="Chen A."/>
            <person name="Palaniappan K."/>
            <person name="Land M."/>
            <person name="Hauser L."/>
            <person name="Chang Y.J."/>
            <person name="Jeffries C.D."/>
            <person name="Bristow J."/>
            <person name="Eisen J.A."/>
            <person name="Markowitz V."/>
            <person name="Hugenholtz P."/>
            <person name="Kyrpides N.C."/>
            <person name="Klenk H.P."/>
        </authorList>
    </citation>
    <scope>NUCLEOTIDE SEQUENCE [LARGE SCALE GENOMIC DNA]</scope>
    <source>
        <strain evidence="5">DSM 44728 / CIP 108903 / NRRL B-16338 / NBRC 102104 / LLR-40K-21</strain>
    </source>
</reference>
<dbReference type="eggNOG" id="COG1835">
    <property type="taxonomic scope" value="Bacteria"/>
</dbReference>